<dbReference type="Gene3D" id="3.50.30.60">
    <property type="entry name" value="LD-carboxypeptidase A C-terminal domain-like"/>
    <property type="match status" value="1"/>
</dbReference>
<dbReference type="AlphaFoldDB" id="K0DDY9"/>
<evidence type="ECO:0000259" key="4">
    <source>
        <dbReference type="Pfam" id="PF02016"/>
    </source>
</evidence>
<protein>
    <submittedName>
        <fullName evidence="6">Microcin C7 resistance MccF related protein</fullName>
    </submittedName>
</protein>
<comment type="similarity">
    <text evidence="1">Belongs to the peptidase S66 family.</text>
</comment>
<dbReference type="InterPro" id="IPR027461">
    <property type="entry name" value="Carboxypeptidase_A_C_sf"/>
</dbReference>
<feature type="domain" description="LD-carboxypeptidase N-terminal" evidence="4">
    <location>
        <begin position="22"/>
        <end position="142"/>
    </location>
</feature>
<dbReference type="InterPro" id="IPR029062">
    <property type="entry name" value="Class_I_gatase-like"/>
</dbReference>
<evidence type="ECO:0000259" key="5">
    <source>
        <dbReference type="Pfam" id="PF17676"/>
    </source>
</evidence>
<dbReference type="eggNOG" id="COG1619">
    <property type="taxonomic scope" value="Bacteria"/>
</dbReference>
<dbReference type="SUPFAM" id="SSF141986">
    <property type="entry name" value="LD-carboxypeptidase A C-terminal domain-like"/>
    <property type="match status" value="1"/>
</dbReference>
<dbReference type="Gene3D" id="3.40.50.10740">
    <property type="entry name" value="Class I glutamine amidotransferase-like"/>
    <property type="match status" value="1"/>
</dbReference>
<keyword evidence="7" id="KW-1185">Reference proteome</keyword>
<gene>
    <name evidence="6" type="ordered locus">C270_04155</name>
</gene>
<dbReference type="Pfam" id="PF17676">
    <property type="entry name" value="Peptidase_S66C"/>
    <property type="match status" value="1"/>
</dbReference>
<organism evidence="6 7">
    <name type="scientific">Leuconostoc carnosum (strain JB16)</name>
    <dbReference type="NCBI Taxonomy" id="1229758"/>
    <lineage>
        <taxon>Bacteria</taxon>
        <taxon>Bacillati</taxon>
        <taxon>Bacillota</taxon>
        <taxon>Bacilli</taxon>
        <taxon>Lactobacillales</taxon>
        <taxon>Lactobacillaceae</taxon>
        <taxon>Leuconostoc</taxon>
    </lineage>
</organism>
<evidence type="ECO:0000313" key="6">
    <source>
        <dbReference type="EMBL" id="AFT81742.1"/>
    </source>
</evidence>
<feature type="active site" description="Charge relay system" evidence="3">
    <location>
        <position position="237"/>
    </location>
</feature>
<proteinExistence type="inferred from homology"/>
<dbReference type="Pfam" id="PF02016">
    <property type="entry name" value="Peptidase_S66"/>
    <property type="match status" value="1"/>
</dbReference>
<dbReference type="InterPro" id="IPR040449">
    <property type="entry name" value="Peptidase_S66_N"/>
</dbReference>
<evidence type="ECO:0000256" key="2">
    <source>
        <dbReference type="ARBA" id="ARBA00022801"/>
    </source>
</evidence>
<dbReference type="Proteomes" id="UP000006299">
    <property type="component" value="Chromosome"/>
</dbReference>
<dbReference type="SUPFAM" id="SSF52317">
    <property type="entry name" value="Class I glutamine amidotransferase-like"/>
    <property type="match status" value="1"/>
</dbReference>
<dbReference type="PATRIC" id="fig|1229758.3.peg.830"/>
<dbReference type="GO" id="GO:0016787">
    <property type="term" value="F:hydrolase activity"/>
    <property type="evidence" value="ECO:0007669"/>
    <property type="project" value="UniProtKB-KW"/>
</dbReference>
<dbReference type="HOGENOM" id="CLU_034346_1_1_9"/>
<feature type="domain" description="LD-carboxypeptidase C-terminal" evidence="5">
    <location>
        <begin position="206"/>
        <end position="318"/>
    </location>
</feature>
<dbReference type="EMBL" id="CP003851">
    <property type="protein sequence ID" value="AFT81742.1"/>
    <property type="molecule type" value="Genomic_DNA"/>
</dbReference>
<dbReference type="PANTHER" id="PTHR30237:SF6">
    <property type="entry name" value="CARBOXYPEPTIDASE YOCD-RELATED"/>
    <property type="match status" value="1"/>
</dbReference>
<keyword evidence="2" id="KW-0378">Hydrolase</keyword>
<reference evidence="6 7" key="1">
    <citation type="journal article" date="2012" name="J. Bacteriol.">
        <title>Complete genome sequence of Leuconostoc carnosum strain JB16, isolated from Kimchi.</title>
        <authorList>
            <person name="Jung J.Y."/>
            <person name="Lee S.H."/>
            <person name="Jeon C.O."/>
        </authorList>
    </citation>
    <scope>NUCLEOTIDE SEQUENCE [LARGE SCALE GENOMIC DNA]</scope>
    <source>
        <strain evidence="6 7">JB16</strain>
    </source>
</reference>
<sequence length="333" mass="37867">MTVKGKKMTYIFPKKIKRGDEIRIISPSSSIDRVGGFDENLLAKKRLENQGFKVTFGKHILETDQFHSSSIQSRVADLHEAFCDKNVAIVMTTICGLNANELLPYIDWDIIRHNPKVFVGYSDTTSLHNAIRAKTGLVTYYGPSYSSFKMDELQDFQTKEWLRAMTESNYELRASHLWTSDKWFNPNLPRHLMPNKWKIYNHGHTRGVTTGGNIQTYCLQSGTVFFPEIKNPIIFVEQSEGGEALEFSRKLAQILQIHADIKGLIIGRFPTENKMSASDIKFILDKFPILKSIPVVYDIDFGHTQPIFTFPLGGEVSLDVEKKNDVSITVLKG</sequence>
<dbReference type="InterPro" id="IPR003507">
    <property type="entry name" value="S66_fam"/>
</dbReference>
<feature type="active site" description="Nucleophile" evidence="3">
    <location>
        <position position="122"/>
    </location>
</feature>
<dbReference type="PIRSF" id="PIRSF028757">
    <property type="entry name" value="LD-carboxypeptidase"/>
    <property type="match status" value="1"/>
</dbReference>
<dbReference type="PANTHER" id="PTHR30237">
    <property type="entry name" value="MURAMOYLTETRAPEPTIDE CARBOXYPEPTIDASE"/>
    <property type="match status" value="1"/>
</dbReference>
<feature type="active site" description="Charge relay system" evidence="3">
    <location>
        <position position="303"/>
    </location>
</feature>
<dbReference type="KEGG" id="lcn:C270_04155"/>
<dbReference type="STRING" id="1229758.C270_04155"/>
<name>K0DDY9_LEUCJ</name>
<dbReference type="InterPro" id="IPR027478">
    <property type="entry name" value="LdcA_N"/>
</dbReference>
<evidence type="ECO:0000256" key="1">
    <source>
        <dbReference type="ARBA" id="ARBA00010233"/>
    </source>
</evidence>
<evidence type="ECO:0000256" key="3">
    <source>
        <dbReference type="PIRSR" id="PIRSR028757-1"/>
    </source>
</evidence>
<evidence type="ECO:0000313" key="7">
    <source>
        <dbReference type="Proteomes" id="UP000006299"/>
    </source>
</evidence>
<dbReference type="CDD" id="cd07062">
    <property type="entry name" value="Peptidase_S66_mccF_like"/>
    <property type="match status" value="1"/>
</dbReference>
<dbReference type="InterPro" id="IPR040921">
    <property type="entry name" value="Peptidase_S66C"/>
</dbReference>
<accession>K0DDY9</accession>